<reference evidence="11" key="1">
    <citation type="submission" date="2022-08" db="UniProtKB">
        <authorList>
            <consortium name="EnsemblMetazoa"/>
        </authorList>
    </citation>
    <scope>IDENTIFICATION</scope>
</reference>
<dbReference type="VEuPathDB" id="VectorBase:ACON2_033444"/>
<feature type="domain" description="3-hydroxyacyl-CoA dehydrogenase C-terminal" evidence="9">
    <location>
        <begin position="257"/>
        <end position="354"/>
    </location>
</feature>
<feature type="domain" description="3-hydroxyacyl-CoA dehydrogenase NAD binding" evidence="10">
    <location>
        <begin position="373"/>
        <end position="557"/>
    </location>
</feature>
<evidence type="ECO:0000256" key="3">
    <source>
        <dbReference type="ARBA" id="ARBA00009463"/>
    </source>
</evidence>
<dbReference type="InterPro" id="IPR052242">
    <property type="entry name" value="Mito_3-hydroxyacyl-CoA_DH"/>
</dbReference>
<dbReference type="GO" id="GO:0070403">
    <property type="term" value="F:NAD+ binding"/>
    <property type="evidence" value="ECO:0007669"/>
    <property type="project" value="InterPro"/>
</dbReference>
<evidence type="ECO:0000256" key="4">
    <source>
        <dbReference type="ARBA" id="ARBA00013000"/>
    </source>
</evidence>
<organism evidence="11">
    <name type="scientific">Anopheles coluzzii</name>
    <name type="common">African malaria mosquito</name>
    <dbReference type="NCBI Taxonomy" id="1518534"/>
    <lineage>
        <taxon>Eukaryota</taxon>
        <taxon>Metazoa</taxon>
        <taxon>Ecdysozoa</taxon>
        <taxon>Arthropoda</taxon>
        <taxon>Hexapoda</taxon>
        <taxon>Insecta</taxon>
        <taxon>Pterygota</taxon>
        <taxon>Neoptera</taxon>
        <taxon>Endopterygota</taxon>
        <taxon>Diptera</taxon>
        <taxon>Nematocera</taxon>
        <taxon>Culicoidea</taxon>
        <taxon>Culicidae</taxon>
        <taxon>Anophelinae</taxon>
        <taxon>Anopheles</taxon>
    </lineage>
</organism>
<sequence>LSCRGGDLDTLITCEAGLPLAGPNHESHSVFLVVTVPCVSRKLVTVANKMAMSVLRTFTRNMATAAKINNVVVVGGGLMGSGIAQVAAATGHNVTLVEMNDALVEKAIGGIRKSLERVAKKQYKDDAAKGQQFVDGTLAKIGGATKPEVAVEGADLVVEAIVERMDVKHALFGKLDEAAPAHTIFASNTSSLSIAEIGSVTKRQDRFGGLHFFNPVPVMKLLEIIRTDRTSDETFQALQAFGQRLGKACITCKDTPGFVVNRLLVPYMAEAIRLLERGDASPRDIDTAMKLGAGYPMGPIELVDYVGLDTTNNILQGWHEKFPNDPLFVPIQSLQKLVSEGKLGVKSGEGFYSYKKSAKFLCAMAAAAVNIKHVTVIGGGVMGSGIAMITAANGYRVTVVEVSEDAAGRARRQVEKDLRRMAQHVSKGNEQAEGKFFTDTAARLAYSVQLEEVVAGTDLVIEAIVENLEQKQTLFKLLDQKAPPHTILTSNTSSLSIGEIGSTAARKDRIGGLHFFNPVPMMRLIEVVRTKDTSDGTHEALLAFGKSLRKTCITCRDVPGFVVNRLLFPVIHEALGMVERGDATHRDVDVAMKLGLGHPMGPFELMDIVGLDTVRSILHERHARNPADEGTRPSELLERMVVREKKLGVKSGEGFYSYK</sequence>
<dbReference type="InterPro" id="IPR006180">
    <property type="entry name" value="3-OHacyl-CoA_DH_CS"/>
</dbReference>
<protein>
    <recommendedName>
        <fullName evidence="4">3-hydroxyacyl-CoA dehydrogenase</fullName>
        <ecNumber evidence="4">1.1.1.35</ecNumber>
    </recommendedName>
</protein>
<dbReference type="PROSITE" id="PS00067">
    <property type="entry name" value="3HCDH"/>
    <property type="match status" value="2"/>
</dbReference>
<evidence type="ECO:0000256" key="1">
    <source>
        <dbReference type="ARBA" id="ARBA00004305"/>
    </source>
</evidence>
<dbReference type="InterPro" id="IPR006176">
    <property type="entry name" value="3-OHacyl-CoA_DH_NAD-bd"/>
</dbReference>
<comment type="similarity">
    <text evidence="3">Belongs to the 3-hydroxyacyl-CoA dehydrogenase family.</text>
</comment>
<dbReference type="FunFam" id="3.40.50.720:FF:000258">
    <property type="entry name" value="Hydroxyacyl-coenzyme A dehydrogenase, mitochondrial"/>
    <property type="match status" value="1"/>
</dbReference>
<dbReference type="InterPro" id="IPR006108">
    <property type="entry name" value="3HC_DH_C"/>
</dbReference>
<evidence type="ECO:0000256" key="8">
    <source>
        <dbReference type="ARBA" id="ARBA00049556"/>
    </source>
</evidence>
<comment type="catalytic activity">
    <reaction evidence="8">
        <text>a (3S)-3-hydroxyacyl-CoA + NAD(+) = a 3-oxoacyl-CoA + NADH + H(+)</text>
        <dbReference type="Rhea" id="RHEA:22432"/>
        <dbReference type="ChEBI" id="CHEBI:15378"/>
        <dbReference type="ChEBI" id="CHEBI:57318"/>
        <dbReference type="ChEBI" id="CHEBI:57540"/>
        <dbReference type="ChEBI" id="CHEBI:57945"/>
        <dbReference type="ChEBI" id="CHEBI:90726"/>
        <dbReference type="EC" id="1.1.1.35"/>
    </reaction>
</comment>
<feature type="domain" description="3-hydroxyacyl-CoA dehydrogenase NAD binding" evidence="10">
    <location>
        <begin position="70"/>
        <end position="255"/>
    </location>
</feature>
<dbReference type="Proteomes" id="UP000075882">
    <property type="component" value="Unassembled WGS sequence"/>
</dbReference>
<evidence type="ECO:0000256" key="2">
    <source>
        <dbReference type="ARBA" id="ARBA00005005"/>
    </source>
</evidence>
<dbReference type="Gene3D" id="3.40.50.720">
    <property type="entry name" value="NAD(P)-binding Rossmann-like Domain"/>
    <property type="match status" value="2"/>
</dbReference>
<name>A0A8W7P6T6_ANOCL</name>
<dbReference type="VEuPathDB" id="VectorBase:ACON2_041363"/>
<evidence type="ECO:0000313" key="11">
    <source>
        <dbReference type="EnsemblMetazoa" id="ACOM026574-PA.1"/>
    </source>
</evidence>
<dbReference type="Pfam" id="PF02737">
    <property type="entry name" value="3HCDH_N"/>
    <property type="match status" value="2"/>
</dbReference>
<keyword evidence="5" id="KW-0560">Oxidoreductase</keyword>
<dbReference type="InterPro" id="IPR013328">
    <property type="entry name" value="6PGD_dom2"/>
</dbReference>
<dbReference type="PANTHER" id="PTHR43561">
    <property type="match status" value="1"/>
</dbReference>
<dbReference type="GO" id="GO:0003857">
    <property type="term" value="F:(3S)-3-hydroxyacyl-CoA dehydrogenase (NAD+) activity"/>
    <property type="evidence" value="ECO:0007669"/>
    <property type="project" value="UniProtKB-EC"/>
</dbReference>
<dbReference type="AlphaFoldDB" id="A0A8W7P6T6"/>
<dbReference type="GO" id="GO:0005759">
    <property type="term" value="C:mitochondrial matrix"/>
    <property type="evidence" value="ECO:0007669"/>
    <property type="project" value="UniProtKB-SubCell"/>
</dbReference>
<evidence type="ECO:0000259" key="10">
    <source>
        <dbReference type="Pfam" id="PF02737"/>
    </source>
</evidence>
<dbReference type="Pfam" id="PF00725">
    <property type="entry name" value="3HCDH"/>
    <property type="match status" value="2"/>
</dbReference>
<comment type="pathway">
    <text evidence="2">Lipid metabolism; fatty acid beta-oxidation.</text>
</comment>
<dbReference type="GO" id="GO:0006635">
    <property type="term" value="P:fatty acid beta-oxidation"/>
    <property type="evidence" value="ECO:0007669"/>
    <property type="project" value="TreeGrafter"/>
</dbReference>
<accession>A0A8W7P6T6</accession>
<evidence type="ECO:0000256" key="5">
    <source>
        <dbReference type="ARBA" id="ARBA00023002"/>
    </source>
</evidence>
<dbReference type="InterPro" id="IPR036291">
    <property type="entry name" value="NAD(P)-bd_dom_sf"/>
</dbReference>
<dbReference type="SUPFAM" id="SSF51735">
    <property type="entry name" value="NAD(P)-binding Rossmann-fold domains"/>
    <property type="match status" value="2"/>
</dbReference>
<dbReference type="Gene3D" id="1.10.1040.10">
    <property type="entry name" value="N-(1-d-carboxylethyl)-l-norvaline Dehydrogenase, domain 2"/>
    <property type="match status" value="2"/>
</dbReference>
<dbReference type="FunFam" id="3.40.50.720:FF:000009">
    <property type="entry name" value="Fatty oxidation complex, alpha subunit"/>
    <property type="match status" value="1"/>
</dbReference>
<feature type="domain" description="3-hydroxyacyl-CoA dehydrogenase C-terminal" evidence="9">
    <location>
        <begin position="560"/>
        <end position="658"/>
    </location>
</feature>
<dbReference type="InterPro" id="IPR008927">
    <property type="entry name" value="6-PGluconate_DH-like_C_sf"/>
</dbReference>
<evidence type="ECO:0000259" key="9">
    <source>
        <dbReference type="Pfam" id="PF00725"/>
    </source>
</evidence>
<evidence type="ECO:0000256" key="6">
    <source>
        <dbReference type="ARBA" id="ARBA00023027"/>
    </source>
</evidence>
<keyword evidence="7" id="KW-0496">Mitochondrion</keyword>
<evidence type="ECO:0000256" key="7">
    <source>
        <dbReference type="ARBA" id="ARBA00023128"/>
    </source>
</evidence>
<dbReference type="EnsemblMetazoa" id="ACOM026574-RA">
    <property type="protein sequence ID" value="ACOM026574-PA.1"/>
    <property type="gene ID" value="ACOM026574"/>
</dbReference>
<keyword evidence="6" id="KW-0520">NAD</keyword>
<comment type="subcellular location">
    <subcellularLocation>
        <location evidence="1">Mitochondrion matrix</location>
    </subcellularLocation>
</comment>
<dbReference type="SUPFAM" id="SSF48179">
    <property type="entry name" value="6-phosphogluconate dehydrogenase C-terminal domain-like"/>
    <property type="match status" value="2"/>
</dbReference>
<proteinExistence type="inferred from homology"/>
<dbReference type="PANTHER" id="PTHR43561:SF3">
    <property type="entry name" value="HYDROXYACYL-COENZYME A DEHYDROGENASE, MITOCHONDRIAL"/>
    <property type="match status" value="1"/>
</dbReference>
<dbReference type="EC" id="1.1.1.35" evidence="4"/>